<organism evidence="1 2">
    <name type="scientific">Cotesia congregata filamentous virus 1</name>
    <dbReference type="NCBI Taxonomy" id="3064291"/>
    <lineage>
        <taxon>Viruses</taxon>
        <taxon>Viruses incertae sedis</taxon>
        <taxon>Naldaviricetes</taxon>
        <taxon>Lefavirales</taxon>
        <taxon>Filamentoviridae</taxon>
        <taxon>Betafilamentovirus</taxon>
        <taxon>Betafilamentovirus cocongregatae</taxon>
    </lineage>
</organism>
<protein>
    <submittedName>
        <fullName evidence="1">Uncharacterized protein</fullName>
    </submittedName>
</protein>
<dbReference type="EMBL" id="CAUOPR010000001">
    <property type="protein sequence ID" value="CAJ2002091.1"/>
    <property type="molecule type" value="Genomic_DNA"/>
</dbReference>
<keyword evidence="2" id="KW-1185">Reference proteome</keyword>
<dbReference type="Proteomes" id="UP001642380">
    <property type="component" value="Unassembled WGS sequence"/>
</dbReference>
<reference evidence="1 2" key="1">
    <citation type="submission" date="2024-01" db="EMBL/GenBank/DDBJ databases">
        <authorList>
            <person name="Guinet B."/>
        </authorList>
    </citation>
    <scope>NUCLEOTIDE SEQUENCE [LARGE SCALE GENOMIC DNA]</scope>
</reference>
<comment type="caution">
    <text evidence="1">The sequence shown here is derived from an EMBL/GenBank/DDBJ whole genome shotgun (WGS) entry which is preliminary data.</text>
</comment>
<accession>A0ABC8QR25</accession>
<name>A0ABC8QR25_9VIRU</name>
<evidence type="ECO:0000313" key="1">
    <source>
        <dbReference type="EMBL" id="CAJ2002091.1"/>
    </source>
</evidence>
<proteinExistence type="predicted"/>
<gene>
    <name evidence="1" type="ORF">CCFV1_ORF045</name>
</gene>
<sequence>MTLKFTLSGLYRFYNENKTVVPLYSVKLGCRAESQEQLLFFTKHLHKFMHKELPDGAPPWLSFVDKDDYMTAYKRHLNIIDFLKKEKSLNYVLGRLHEGALERVNQLYLDHFPTLLEYNDWYYNVCDMAGVSSRDDTDDLLPEHLKRCRENIKKLYADNQKYNESCVKRLFAYYIYYLLYNPKNYSPLLKIIHIGHLCCMICNLNAEILIDHKRKQTNQLAVDNITLADLYTNLVFITFRSILEFKVDRTALLYFVNLFNLQKDFKKFPEEMVYKKIVTLLKRAPIHSSLIKLLPRLAFKDFKKSICISNHTTALNLYAPLFKIDSLAAQGKNLKRHARDVPQYVVNIFKYFSELDQEGIKYFRSFFPNILLYHHPKYSLLSGMFIMIKTIAVEVNCRNTVLTNAEKVWSSLNDLIEYIEKNSLYNAHFLMKLSYYAQNKNELIKAILHEFNDCRESDSKTASGLFIDTVSPELVVARGR</sequence>
<evidence type="ECO:0000313" key="2">
    <source>
        <dbReference type="Proteomes" id="UP001642380"/>
    </source>
</evidence>